<evidence type="ECO:0000313" key="2">
    <source>
        <dbReference type="EMBL" id="PYF00059.1"/>
    </source>
</evidence>
<reference evidence="2 3" key="1">
    <citation type="submission" date="2018-06" db="EMBL/GenBank/DDBJ databases">
        <title>Genomic Encyclopedia of Archaeal and Bacterial Type Strains, Phase II (KMG-II): from individual species to whole genera.</title>
        <authorList>
            <person name="Goeker M."/>
        </authorList>
    </citation>
    <scope>NUCLEOTIDE SEQUENCE [LARGE SCALE GENOMIC DNA]</scope>
    <source>
        <strain evidence="2 3">JCM 11668</strain>
    </source>
</reference>
<sequence>MPNNYRAHPALSAVCCIALAAVIGGAANPAAAQQPAASAPVPFTMTLSNNVPLTFGMDPSSVAAALGTPLYHVSGRPGDEVLMAIRDGGGSGLLPRRDRLYLQFRSGRLTGWKGDWGHNWMWR</sequence>
<feature type="chain" id="PRO_5016377789" evidence="1">
    <location>
        <begin position="27"/>
        <end position="123"/>
    </location>
</feature>
<dbReference type="Proteomes" id="UP000248148">
    <property type="component" value="Unassembled WGS sequence"/>
</dbReference>
<accession>A0A318TGS5</accession>
<protein>
    <submittedName>
        <fullName evidence="2">Uncharacterized protein</fullName>
    </submittedName>
</protein>
<dbReference type="AlphaFoldDB" id="A0A318TGS5"/>
<dbReference type="EMBL" id="QJTI01000029">
    <property type="protein sequence ID" value="PYF00059.1"/>
    <property type="molecule type" value="Genomic_DNA"/>
</dbReference>
<evidence type="ECO:0000313" key="3">
    <source>
        <dbReference type="Proteomes" id="UP000248148"/>
    </source>
</evidence>
<comment type="caution">
    <text evidence="2">The sequence shown here is derived from an EMBL/GenBank/DDBJ whole genome shotgun (WGS) entry which is preliminary data.</text>
</comment>
<keyword evidence="1" id="KW-0732">Signal</keyword>
<dbReference type="OrthoDB" id="8139376at2"/>
<proteinExistence type="predicted"/>
<feature type="signal peptide" evidence="1">
    <location>
        <begin position="1"/>
        <end position="26"/>
    </location>
</feature>
<evidence type="ECO:0000256" key="1">
    <source>
        <dbReference type="SAM" id="SignalP"/>
    </source>
</evidence>
<name>A0A318TGS5_9BRAD</name>
<gene>
    <name evidence="2" type="ORF">BJ122_1292</name>
</gene>
<organism evidence="2 3">
    <name type="scientific">Rhodopseudomonas faecalis</name>
    <dbReference type="NCBI Taxonomy" id="99655"/>
    <lineage>
        <taxon>Bacteria</taxon>
        <taxon>Pseudomonadati</taxon>
        <taxon>Pseudomonadota</taxon>
        <taxon>Alphaproteobacteria</taxon>
        <taxon>Hyphomicrobiales</taxon>
        <taxon>Nitrobacteraceae</taxon>
        <taxon>Rhodopseudomonas</taxon>
    </lineage>
</organism>
<dbReference type="RefSeq" id="WP_110782414.1">
    <property type="nucleotide sequence ID" value="NZ_QJTI01000029.1"/>
</dbReference>
<keyword evidence="3" id="KW-1185">Reference proteome</keyword>